<dbReference type="InterPro" id="IPR053951">
    <property type="entry name" value="K_trans_N"/>
</dbReference>
<evidence type="ECO:0000256" key="3">
    <source>
        <dbReference type="ARBA" id="ARBA00022448"/>
    </source>
</evidence>
<evidence type="ECO:0000256" key="4">
    <source>
        <dbReference type="ARBA" id="ARBA00022475"/>
    </source>
</evidence>
<proteinExistence type="inferred from homology"/>
<evidence type="ECO:0000256" key="5">
    <source>
        <dbReference type="ARBA" id="ARBA00022538"/>
    </source>
</evidence>
<keyword evidence="10 12" id="KW-0406">Ion transport</keyword>
<feature type="transmembrane region" description="Helical" evidence="12">
    <location>
        <begin position="327"/>
        <end position="347"/>
    </location>
</feature>
<feature type="transmembrane region" description="Helical" evidence="12">
    <location>
        <begin position="413"/>
        <end position="430"/>
    </location>
</feature>
<keyword evidence="6 12" id="KW-0812">Transmembrane</keyword>
<evidence type="ECO:0000256" key="9">
    <source>
        <dbReference type="ARBA" id="ARBA00022989"/>
    </source>
</evidence>
<comment type="subcellular location">
    <subcellularLocation>
        <location evidence="12">Cell membrane</location>
        <topology evidence="12">Multi-pass membrane protein</topology>
    </subcellularLocation>
    <subcellularLocation>
        <location evidence="1">Membrane</location>
        <topology evidence="1">Multi-pass membrane protein</topology>
    </subcellularLocation>
</comment>
<evidence type="ECO:0000259" key="13">
    <source>
        <dbReference type="Pfam" id="PF02705"/>
    </source>
</evidence>
<evidence type="ECO:0000256" key="12">
    <source>
        <dbReference type="HAMAP-Rule" id="MF_01522"/>
    </source>
</evidence>
<comment type="function">
    <text evidence="12">Transport of potassium into the cell. Likely operates as a K(+):H(+) symporter.</text>
</comment>
<evidence type="ECO:0000259" key="14">
    <source>
        <dbReference type="Pfam" id="PF22776"/>
    </source>
</evidence>
<keyword evidence="11 12" id="KW-0472">Membrane</keyword>
<dbReference type="InterPro" id="IPR053952">
    <property type="entry name" value="K_trans_C"/>
</dbReference>
<dbReference type="GO" id="GO:0005886">
    <property type="term" value="C:plasma membrane"/>
    <property type="evidence" value="ECO:0007669"/>
    <property type="project" value="UniProtKB-SubCell"/>
</dbReference>
<organism evidence="15">
    <name type="scientific">uncultured Desulfobacterium sp</name>
    <dbReference type="NCBI Taxonomy" id="201089"/>
    <lineage>
        <taxon>Bacteria</taxon>
        <taxon>Pseudomonadati</taxon>
        <taxon>Thermodesulfobacteriota</taxon>
        <taxon>Desulfobacteria</taxon>
        <taxon>Desulfobacterales</taxon>
        <taxon>Desulfobacteriaceae</taxon>
        <taxon>Desulfobacterium</taxon>
        <taxon>environmental samples</taxon>
    </lineage>
</organism>
<evidence type="ECO:0000313" key="15">
    <source>
        <dbReference type="EMBL" id="CBX28679.1"/>
    </source>
</evidence>
<accession>E1YDN5</accession>
<dbReference type="PANTHER" id="PTHR30540:SF79">
    <property type="entry name" value="LOW AFFINITY POTASSIUM TRANSPORT SYSTEM PROTEIN KUP"/>
    <property type="match status" value="1"/>
</dbReference>
<dbReference type="HAMAP" id="MF_01522">
    <property type="entry name" value="Kup"/>
    <property type="match status" value="1"/>
</dbReference>
<feature type="domain" description="K+ potassium transporter integral membrane" evidence="13">
    <location>
        <begin position="3"/>
        <end position="453"/>
    </location>
</feature>
<reference evidence="15" key="1">
    <citation type="journal article" date="2011" name="Environ. Microbiol.">
        <title>Genomic insights into the metabolic potential of the polycyclic aromatic hydrocarbon degrading sulfate-reducing Deltaproteobacterium N47.</title>
        <authorList>
            <person name="Bergmann F."/>
            <person name="Selesi D."/>
            <person name="Weinmaier T."/>
            <person name="Tischler P."/>
            <person name="Rattei T."/>
            <person name="Meckenstock R.U."/>
        </authorList>
    </citation>
    <scope>NUCLEOTIDE SEQUENCE</scope>
</reference>
<dbReference type="InterPro" id="IPR003855">
    <property type="entry name" value="K+_transporter"/>
</dbReference>
<keyword evidence="4 12" id="KW-1003">Cell membrane</keyword>
<dbReference type="AlphaFoldDB" id="E1YDN5"/>
<dbReference type="Pfam" id="PF02705">
    <property type="entry name" value="K_trans"/>
    <property type="match status" value="1"/>
</dbReference>
<dbReference type="GO" id="GO:0015293">
    <property type="term" value="F:symporter activity"/>
    <property type="evidence" value="ECO:0007669"/>
    <property type="project" value="UniProtKB-UniRule"/>
</dbReference>
<keyword evidence="5 12" id="KW-0633">Potassium transport</keyword>
<feature type="transmembrane region" description="Helical" evidence="12">
    <location>
        <begin position="91"/>
        <end position="116"/>
    </location>
</feature>
<gene>
    <name evidence="12" type="primary">kup</name>
    <name evidence="15" type="ORF">N47_G40030</name>
</gene>
<keyword evidence="3 12" id="KW-0813">Transport</keyword>
<dbReference type="EMBL" id="FR695868">
    <property type="protein sequence ID" value="CBX28679.1"/>
    <property type="molecule type" value="Genomic_DNA"/>
</dbReference>
<dbReference type="Pfam" id="PF22776">
    <property type="entry name" value="K_trans_C"/>
    <property type="match status" value="1"/>
</dbReference>
<keyword evidence="8 12" id="KW-0630">Potassium</keyword>
<feature type="transmembrane region" description="Helical" evidence="12">
    <location>
        <begin position="277"/>
        <end position="306"/>
    </location>
</feature>
<name>E1YDN5_9BACT</name>
<feature type="transmembrane region" description="Helical" evidence="12">
    <location>
        <begin position="128"/>
        <end position="147"/>
    </location>
</feature>
<feature type="transmembrane region" description="Helical" evidence="12">
    <location>
        <begin position="42"/>
        <end position="60"/>
    </location>
</feature>
<sequence>MLALGVVFGDIGTSPLYAVKECFFGKHAIHLSQNNIMGVVSLIFWSLTIVVSIKYVSFILRADNRGEGGIFALLGLTPSGKGNDTSKLKPVIVLAAIFGAALLYGDGIITPAISVLSAIEGLSVATKAAEHFIVPLTCIVLFLLFIVQKRGTAHIGKIFGPVMVLWFVLIAVLGVIEIYNYPGILKAINPWYAVNFFLLNHLHGFVVLGAVVLCITGGEALYADLGHFGRRAIRFSWFFVAYPALLLNYFGQGALLIEHPELVFNPFYGLVPKSLLFAMVGVSTIATVTASQAMISGIFSLTQQAVQLGYCPRLRLIHTSGEMEGQIYIAGVNYTLMMLCIGVVLVFKESSGLAGAYGIAVTATMGITTILYFVVITRTQQWPLWKALPPVILFLAFDMAYFCSNLFKVFDGGWFTLLVAAIIMIMMKTWKDGRKALSGRFIESRVPIKLFLEDVARHDIKRVFGTAVFMTVSPVGTPAALLHHLKHNHILHQQVILLSIRTDNIPNVAKSDRLKVEDLGNGFFRLQGVYGFMESPNVPELMEIAKRHGIDANPATTSYYLGRETLLTSGVSKMMSWRKALFSLMSRNASNATTYFGIPPNRVVELGAQIEL</sequence>
<feature type="transmembrane region" description="Helical" evidence="12">
    <location>
        <begin position="353"/>
        <end position="375"/>
    </location>
</feature>
<comment type="similarity">
    <text evidence="2 12">Belongs to the HAK/KUP transporter (TC 2.A.72) family.</text>
</comment>
<evidence type="ECO:0000256" key="8">
    <source>
        <dbReference type="ARBA" id="ARBA00022958"/>
    </source>
</evidence>
<feature type="transmembrane region" description="Helical" evidence="12">
    <location>
        <begin position="387"/>
        <end position="407"/>
    </location>
</feature>
<evidence type="ECO:0000256" key="2">
    <source>
        <dbReference type="ARBA" id="ARBA00007019"/>
    </source>
</evidence>
<keyword evidence="7 12" id="KW-0769">Symport</keyword>
<feature type="domain" description="K+ potassium transporter C-terminal" evidence="14">
    <location>
        <begin position="465"/>
        <end position="612"/>
    </location>
</feature>
<dbReference type="InterPro" id="IPR023051">
    <property type="entry name" value="Kup"/>
</dbReference>
<protein>
    <recommendedName>
        <fullName evidence="12">Probable potassium transport system protein Kup</fullName>
    </recommendedName>
</protein>
<evidence type="ECO:0000256" key="11">
    <source>
        <dbReference type="ARBA" id="ARBA00023136"/>
    </source>
</evidence>
<keyword evidence="9 12" id="KW-1133">Transmembrane helix</keyword>
<feature type="transmembrane region" description="Helical" evidence="12">
    <location>
        <begin position="159"/>
        <end position="181"/>
    </location>
</feature>
<evidence type="ECO:0000256" key="6">
    <source>
        <dbReference type="ARBA" id="ARBA00022692"/>
    </source>
</evidence>
<feature type="transmembrane region" description="Helical" evidence="12">
    <location>
        <begin position="235"/>
        <end position="257"/>
    </location>
</feature>
<evidence type="ECO:0000256" key="1">
    <source>
        <dbReference type="ARBA" id="ARBA00004141"/>
    </source>
</evidence>
<evidence type="ECO:0000256" key="10">
    <source>
        <dbReference type="ARBA" id="ARBA00023065"/>
    </source>
</evidence>
<comment type="catalytic activity">
    <reaction evidence="12">
        <text>K(+)(in) + H(+)(in) = K(+)(out) + H(+)(out)</text>
        <dbReference type="Rhea" id="RHEA:28490"/>
        <dbReference type="ChEBI" id="CHEBI:15378"/>
        <dbReference type="ChEBI" id="CHEBI:29103"/>
    </reaction>
</comment>
<feature type="transmembrane region" description="Helical" evidence="12">
    <location>
        <begin position="201"/>
        <end position="223"/>
    </location>
</feature>
<evidence type="ECO:0000256" key="7">
    <source>
        <dbReference type="ARBA" id="ARBA00022847"/>
    </source>
</evidence>
<dbReference type="GO" id="GO:0015079">
    <property type="term" value="F:potassium ion transmembrane transporter activity"/>
    <property type="evidence" value="ECO:0007669"/>
    <property type="project" value="UniProtKB-UniRule"/>
</dbReference>
<dbReference type="PANTHER" id="PTHR30540">
    <property type="entry name" value="OSMOTIC STRESS POTASSIUM TRANSPORTER"/>
    <property type="match status" value="1"/>
</dbReference>